<evidence type="ECO:0000313" key="12">
    <source>
        <dbReference type="Proteomes" id="UP000182149"/>
    </source>
</evidence>
<evidence type="ECO:0000256" key="3">
    <source>
        <dbReference type="ARBA" id="ARBA00011738"/>
    </source>
</evidence>
<dbReference type="PROSITE" id="PS00599">
    <property type="entry name" value="AA_TRANSFER_CLASS_2"/>
    <property type="match status" value="1"/>
</dbReference>
<dbReference type="GO" id="GO:0030170">
    <property type="term" value="F:pyridoxal phosphate binding"/>
    <property type="evidence" value="ECO:0007669"/>
    <property type="project" value="InterPro"/>
</dbReference>
<dbReference type="HAMAP" id="MF_01023">
    <property type="entry name" value="HisC_aminotrans_2"/>
    <property type="match status" value="1"/>
</dbReference>
<dbReference type="InterPro" id="IPR015421">
    <property type="entry name" value="PyrdxlP-dep_Trfase_major"/>
</dbReference>
<dbReference type="OrthoDB" id="9813612at2"/>
<dbReference type="PANTHER" id="PTHR43643:SF3">
    <property type="entry name" value="HISTIDINOL-PHOSPHATE AMINOTRANSFERASE"/>
    <property type="match status" value="1"/>
</dbReference>
<evidence type="ECO:0000256" key="4">
    <source>
        <dbReference type="ARBA" id="ARBA00022576"/>
    </source>
</evidence>
<comment type="caution">
    <text evidence="11">The sequence shown here is derived from an EMBL/GenBank/DDBJ whole genome shotgun (WGS) entry which is preliminary data.</text>
</comment>
<name>A0A1L8QRN5_9ENTE</name>
<comment type="cofactor">
    <cofactor evidence="1 9">
        <name>pyridoxal 5'-phosphate</name>
        <dbReference type="ChEBI" id="CHEBI:597326"/>
    </cofactor>
</comment>
<keyword evidence="5 9" id="KW-0808">Transferase</keyword>
<evidence type="ECO:0000256" key="8">
    <source>
        <dbReference type="ARBA" id="ARBA00047481"/>
    </source>
</evidence>
<evidence type="ECO:0000313" key="11">
    <source>
        <dbReference type="EMBL" id="OJG10139.1"/>
    </source>
</evidence>
<keyword evidence="4 9" id="KW-0032">Aminotransferase</keyword>
<reference evidence="11 12" key="1">
    <citation type="submission" date="2014-12" db="EMBL/GenBank/DDBJ databases">
        <title>Draft genome sequences of 29 type strains of Enterococci.</title>
        <authorList>
            <person name="Zhong Z."/>
            <person name="Sun Z."/>
            <person name="Liu W."/>
            <person name="Zhang W."/>
            <person name="Zhang H."/>
        </authorList>
    </citation>
    <scope>NUCLEOTIDE SEQUENCE [LARGE SCALE GENOMIC DNA]</scope>
    <source>
        <strain evidence="11 12">DSM 17690</strain>
    </source>
</reference>
<evidence type="ECO:0000259" key="10">
    <source>
        <dbReference type="Pfam" id="PF00155"/>
    </source>
</evidence>
<keyword evidence="9" id="KW-0028">Amino-acid biosynthesis</keyword>
<dbReference type="InterPro" id="IPR005861">
    <property type="entry name" value="HisP_aminotrans"/>
</dbReference>
<keyword evidence="6 9" id="KW-0663">Pyridoxal phosphate</keyword>
<dbReference type="Pfam" id="PF00155">
    <property type="entry name" value="Aminotran_1_2"/>
    <property type="match status" value="1"/>
</dbReference>
<comment type="subunit">
    <text evidence="3 9">Homodimer.</text>
</comment>
<gene>
    <name evidence="9" type="primary">hisC</name>
    <name evidence="11" type="ORF">RU93_GL000389</name>
</gene>
<dbReference type="STRING" id="328396.RU93_GL000389"/>
<evidence type="ECO:0000256" key="5">
    <source>
        <dbReference type="ARBA" id="ARBA00022679"/>
    </source>
</evidence>
<dbReference type="InterPro" id="IPR015422">
    <property type="entry name" value="PyrdxlP-dep_Trfase_small"/>
</dbReference>
<dbReference type="Gene3D" id="3.90.1150.10">
    <property type="entry name" value="Aspartate Aminotransferase, domain 1"/>
    <property type="match status" value="1"/>
</dbReference>
<dbReference type="EMBL" id="JXKD01000010">
    <property type="protein sequence ID" value="OJG10139.1"/>
    <property type="molecule type" value="Genomic_DNA"/>
</dbReference>
<sequence>MKEKATLASLSPYVPGRPIADVQKEFKLDKVVKLASNENPFGFSQRVQEALAQSLTGLEYYPDGGAKALKKAIANVNQVSEERILVGAGLDDVIQIISRSLLSPGDEIIVADPTFSQYELHAVIEGAKVVKVPVKQSSGEMDLEAMLEAITAKTKIIWLCNPNNPTGTYLPQSLIRAFIEKVPTDVLVISDEAYQEYVTDEAISTSLPLLETLSNIIVMRTFSKAYGLAGLRIGYAIIPTTVSRAFDIVRPPFNTSTIAQKAAIVALEDQAFIEHSVAVNQEELAKWETFLEAKQLPYYHSQANFIFFDVKQDSKALAHQLMQRGFIVRAGLRPEWLRITIGHAADNQAIRTILEELL</sequence>
<dbReference type="UniPathway" id="UPA00031">
    <property type="reaction ID" value="UER00012"/>
</dbReference>
<feature type="modified residue" description="N6-(pyridoxal phosphate)lysine" evidence="9">
    <location>
        <position position="224"/>
    </location>
</feature>
<dbReference type="NCBIfam" id="TIGR01141">
    <property type="entry name" value="hisC"/>
    <property type="match status" value="1"/>
</dbReference>
<evidence type="ECO:0000256" key="7">
    <source>
        <dbReference type="ARBA" id="ARBA00023102"/>
    </source>
</evidence>
<protein>
    <recommendedName>
        <fullName evidence="9">Histidinol-phosphate aminotransferase</fullName>
        <ecNumber evidence="9">2.6.1.9</ecNumber>
    </recommendedName>
    <alternativeName>
        <fullName evidence="9">Imidazole acetol-phosphate transaminase</fullName>
    </alternativeName>
</protein>
<dbReference type="InterPro" id="IPR050106">
    <property type="entry name" value="HistidinolP_aminotransfase"/>
</dbReference>
<dbReference type="SUPFAM" id="SSF53383">
    <property type="entry name" value="PLP-dependent transferases"/>
    <property type="match status" value="1"/>
</dbReference>
<evidence type="ECO:0000256" key="1">
    <source>
        <dbReference type="ARBA" id="ARBA00001933"/>
    </source>
</evidence>
<dbReference type="InterPro" id="IPR001917">
    <property type="entry name" value="Aminotrans_II_pyridoxalP_BS"/>
</dbReference>
<comment type="catalytic activity">
    <reaction evidence="8 9">
        <text>L-histidinol phosphate + 2-oxoglutarate = 3-(imidazol-4-yl)-2-oxopropyl phosphate + L-glutamate</text>
        <dbReference type="Rhea" id="RHEA:23744"/>
        <dbReference type="ChEBI" id="CHEBI:16810"/>
        <dbReference type="ChEBI" id="CHEBI:29985"/>
        <dbReference type="ChEBI" id="CHEBI:57766"/>
        <dbReference type="ChEBI" id="CHEBI:57980"/>
        <dbReference type="EC" id="2.6.1.9"/>
    </reaction>
</comment>
<keyword evidence="12" id="KW-1185">Reference proteome</keyword>
<comment type="pathway">
    <text evidence="2 9">Amino-acid biosynthesis; L-histidine biosynthesis; L-histidine from 5-phospho-alpha-D-ribose 1-diphosphate: step 7/9.</text>
</comment>
<evidence type="ECO:0000256" key="6">
    <source>
        <dbReference type="ARBA" id="ARBA00022898"/>
    </source>
</evidence>
<dbReference type="InterPro" id="IPR015424">
    <property type="entry name" value="PyrdxlP-dep_Trfase"/>
</dbReference>
<comment type="similarity">
    <text evidence="9">Belongs to the class-II pyridoxal-phosphate-dependent aminotransferase family. Histidinol-phosphate aminotransferase subfamily.</text>
</comment>
<dbReference type="AlphaFoldDB" id="A0A1L8QRN5"/>
<keyword evidence="7 9" id="KW-0368">Histidine biosynthesis</keyword>
<proteinExistence type="inferred from homology"/>
<dbReference type="RefSeq" id="WP_071875102.1">
    <property type="nucleotide sequence ID" value="NZ_JBHSHF010000006.1"/>
</dbReference>
<feature type="domain" description="Aminotransferase class I/classII large" evidence="10">
    <location>
        <begin position="30"/>
        <end position="347"/>
    </location>
</feature>
<dbReference type="PANTHER" id="PTHR43643">
    <property type="entry name" value="HISTIDINOL-PHOSPHATE AMINOTRANSFERASE 2"/>
    <property type="match status" value="1"/>
</dbReference>
<evidence type="ECO:0000256" key="9">
    <source>
        <dbReference type="HAMAP-Rule" id="MF_01023"/>
    </source>
</evidence>
<accession>A0A1L8QRN5</accession>
<dbReference type="Gene3D" id="3.40.640.10">
    <property type="entry name" value="Type I PLP-dependent aspartate aminotransferase-like (Major domain)"/>
    <property type="match status" value="1"/>
</dbReference>
<dbReference type="InterPro" id="IPR004839">
    <property type="entry name" value="Aminotransferase_I/II_large"/>
</dbReference>
<dbReference type="EC" id="2.6.1.9" evidence="9"/>
<dbReference type="Proteomes" id="UP000182149">
    <property type="component" value="Unassembled WGS sequence"/>
</dbReference>
<dbReference type="CDD" id="cd00609">
    <property type="entry name" value="AAT_like"/>
    <property type="match status" value="1"/>
</dbReference>
<organism evidence="11 12">
    <name type="scientific">Enterococcus aquimarinus</name>
    <dbReference type="NCBI Taxonomy" id="328396"/>
    <lineage>
        <taxon>Bacteria</taxon>
        <taxon>Bacillati</taxon>
        <taxon>Bacillota</taxon>
        <taxon>Bacilli</taxon>
        <taxon>Lactobacillales</taxon>
        <taxon>Enterococcaceae</taxon>
        <taxon>Enterococcus</taxon>
    </lineage>
</organism>
<dbReference type="GO" id="GO:0000105">
    <property type="term" value="P:L-histidine biosynthetic process"/>
    <property type="evidence" value="ECO:0007669"/>
    <property type="project" value="UniProtKB-UniRule"/>
</dbReference>
<dbReference type="GO" id="GO:0004400">
    <property type="term" value="F:histidinol-phosphate transaminase activity"/>
    <property type="evidence" value="ECO:0007669"/>
    <property type="project" value="UniProtKB-UniRule"/>
</dbReference>
<evidence type="ECO:0000256" key="2">
    <source>
        <dbReference type="ARBA" id="ARBA00005011"/>
    </source>
</evidence>